<feature type="non-terminal residue" evidence="1">
    <location>
        <position position="1"/>
    </location>
</feature>
<sequence>YQLLVDAYGDVPYTEGLNGASGNLSPVYDSGADVYKALISELDDAISLIKDNRDNVGGGVLGLNSSTDPVFGGNLTKWIQFANNIKLRLLIRARGTTIDSFVKDAFSKFSSDGFLKEDVLVNPGYNSSLQQNPYWTVFHSSVDGTITQPARFFIPSKYVFSFYDGTKLDDKTRGKLVYKGFPDTPTGQLADETNNPATQQYTWFIGTGTGRTASDAAGILKSRSAAAPLFFASETYFLLAEAALYGYLSSEGDAKTNFVKGIEASFAFLEKEGAANTLPSGANPSQDTQDYITTNSSSYLANFDI</sequence>
<name>A0A5J4PK57_9ZZZZ</name>
<gene>
    <name evidence="1" type="ORF">EZS27_039209</name>
</gene>
<dbReference type="AlphaFoldDB" id="A0A5J4PK57"/>
<dbReference type="Pfam" id="PF12771">
    <property type="entry name" value="SusD-like_2"/>
    <property type="match status" value="1"/>
</dbReference>
<comment type="caution">
    <text evidence="1">The sequence shown here is derived from an EMBL/GenBank/DDBJ whole genome shotgun (WGS) entry which is preliminary data.</text>
</comment>
<dbReference type="SUPFAM" id="SSF48452">
    <property type="entry name" value="TPR-like"/>
    <property type="match status" value="1"/>
</dbReference>
<dbReference type="EMBL" id="SNRY01008036">
    <property type="protein sequence ID" value="KAA6309260.1"/>
    <property type="molecule type" value="Genomic_DNA"/>
</dbReference>
<dbReference type="InterPro" id="IPR041662">
    <property type="entry name" value="SusD-like_2"/>
</dbReference>
<dbReference type="Gene3D" id="1.25.40.390">
    <property type="match status" value="1"/>
</dbReference>
<evidence type="ECO:0000313" key="1">
    <source>
        <dbReference type="EMBL" id="KAA6309260.1"/>
    </source>
</evidence>
<accession>A0A5J4PK57</accession>
<dbReference type="InterPro" id="IPR011990">
    <property type="entry name" value="TPR-like_helical_dom_sf"/>
</dbReference>
<feature type="non-terminal residue" evidence="1">
    <location>
        <position position="305"/>
    </location>
</feature>
<reference evidence="1" key="1">
    <citation type="submission" date="2019-03" db="EMBL/GenBank/DDBJ databases">
        <title>Single cell metagenomics reveals metabolic interactions within the superorganism composed of flagellate Streblomastix strix and complex community of Bacteroidetes bacteria on its surface.</title>
        <authorList>
            <person name="Treitli S.C."/>
            <person name="Kolisko M."/>
            <person name="Husnik F."/>
            <person name="Keeling P."/>
            <person name="Hampl V."/>
        </authorList>
    </citation>
    <scope>NUCLEOTIDE SEQUENCE</scope>
    <source>
        <strain evidence="1">STM</strain>
    </source>
</reference>
<evidence type="ECO:0008006" key="2">
    <source>
        <dbReference type="Google" id="ProtNLM"/>
    </source>
</evidence>
<proteinExistence type="predicted"/>
<organism evidence="1">
    <name type="scientific">termite gut metagenome</name>
    <dbReference type="NCBI Taxonomy" id="433724"/>
    <lineage>
        <taxon>unclassified sequences</taxon>
        <taxon>metagenomes</taxon>
        <taxon>organismal metagenomes</taxon>
    </lineage>
</organism>
<protein>
    <recommendedName>
        <fullName evidence="2">SusD/RagB family nutrient-binding outer membrane lipoprotein</fullName>
    </recommendedName>
</protein>